<comment type="caution">
    <text evidence="5">The sequence shown here is derived from an EMBL/GenBank/DDBJ whole genome shotgun (WGS) entry which is preliminary data.</text>
</comment>
<dbReference type="OrthoDB" id="6368610at2759"/>
<evidence type="ECO:0000259" key="4">
    <source>
        <dbReference type="PROSITE" id="PS50871"/>
    </source>
</evidence>
<dbReference type="AlphaFoldDB" id="A0A8S3RZ23"/>
<gene>
    <name evidence="5" type="ORF">MEDL_28033</name>
</gene>
<protein>
    <recommendedName>
        <fullName evidence="4">C1q domain-containing protein</fullName>
    </recommendedName>
</protein>
<dbReference type="InterPro" id="IPR001073">
    <property type="entry name" value="C1q_dom"/>
</dbReference>
<name>A0A8S3RZ23_MYTED</name>
<dbReference type="Pfam" id="PF00386">
    <property type="entry name" value="C1q"/>
    <property type="match status" value="1"/>
</dbReference>
<proteinExistence type="predicted"/>
<dbReference type="PROSITE" id="PS50871">
    <property type="entry name" value="C1Q"/>
    <property type="match status" value="1"/>
</dbReference>
<feature type="domain" description="C1q" evidence="4">
    <location>
        <begin position="287"/>
        <end position="430"/>
    </location>
</feature>
<dbReference type="InterPro" id="IPR008983">
    <property type="entry name" value="Tumour_necrosis_fac-like_dom"/>
</dbReference>
<dbReference type="Proteomes" id="UP000683360">
    <property type="component" value="Unassembled WGS sequence"/>
</dbReference>
<dbReference type="SUPFAM" id="SSF49842">
    <property type="entry name" value="TNF-like"/>
    <property type="match status" value="1"/>
</dbReference>
<evidence type="ECO:0000256" key="2">
    <source>
        <dbReference type="ARBA" id="ARBA00022525"/>
    </source>
</evidence>
<evidence type="ECO:0000256" key="3">
    <source>
        <dbReference type="SAM" id="Coils"/>
    </source>
</evidence>
<keyword evidence="2" id="KW-0964">Secreted</keyword>
<evidence type="ECO:0000256" key="1">
    <source>
        <dbReference type="ARBA" id="ARBA00004613"/>
    </source>
</evidence>
<accession>A0A8S3RZ23</accession>
<dbReference type="EMBL" id="CAJPWZ010001403">
    <property type="protein sequence ID" value="CAG2214191.1"/>
    <property type="molecule type" value="Genomic_DNA"/>
</dbReference>
<sequence length="484" mass="54621">MIICFGKKNYSCTIWNTENVDSTIDNAGNSHDLDELTRLSSLMDRLTNRVDNLENENQRLHDENEQLKARTTKLETLHKVFLPHVHDQNVTTASVESKLEAGADEVLAYVTNRLEHLEIDKKRFEDELKTRTLIRDDTLMEESVKLDDKCFRLEEKCIRLVEEKYASLERSNIELVLEVDRIKESIASQIVVGPTNTITQVGFTAVLTKPVPLGPHQTIIYDKAITNIGVYAEQTLSLNFDLVLKRLENLEKENQLLKVENVELSTKTLRLEEKSDQLEESNIVLVEEVKKIKESLETKTNLNPEIAEDERNNDRSKSRKRILVGGGNGYDVRHGYFTVPISGLYIVSATTCSGPNEGIWTEIVRNGIQLVALYGDDYDLGSHTIVVSLEQNDEVWVRNFDGSDINMTLSKFDNDDVINIEMVTYAASAPTGILEVRANNIPSNTTLLKISNHIGNSGMQLGIELGLQSAEIQEILQDCKDTSE</sequence>
<reference evidence="5" key="1">
    <citation type="submission" date="2021-03" db="EMBL/GenBank/DDBJ databases">
        <authorList>
            <person name="Bekaert M."/>
        </authorList>
    </citation>
    <scope>NUCLEOTIDE SEQUENCE</scope>
</reference>
<comment type="subcellular location">
    <subcellularLocation>
        <location evidence="1">Secreted</location>
    </subcellularLocation>
</comment>
<dbReference type="PANTHER" id="PTHR15427">
    <property type="entry name" value="EMILIN ELASTIN MICROFIBRIL INTERFACE-LOCATED PROTEIN ELASTIN MICROFIBRIL INTERFACER"/>
    <property type="match status" value="1"/>
</dbReference>
<dbReference type="PANTHER" id="PTHR15427:SF23">
    <property type="entry name" value="EMI DOMAIN-CONTAINING PROTEIN 1"/>
    <property type="match status" value="1"/>
</dbReference>
<evidence type="ECO:0000313" key="5">
    <source>
        <dbReference type="EMBL" id="CAG2214191.1"/>
    </source>
</evidence>
<feature type="coiled-coil region" evidence="3">
    <location>
        <begin position="240"/>
        <end position="267"/>
    </location>
</feature>
<organism evidence="5 6">
    <name type="scientific">Mytilus edulis</name>
    <name type="common">Blue mussel</name>
    <dbReference type="NCBI Taxonomy" id="6550"/>
    <lineage>
        <taxon>Eukaryota</taxon>
        <taxon>Metazoa</taxon>
        <taxon>Spiralia</taxon>
        <taxon>Lophotrochozoa</taxon>
        <taxon>Mollusca</taxon>
        <taxon>Bivalvia</taxon>
        <taxon>Autobranchia</taxon>
        <taxon>Pteriomorphia</taxon>
        <taxon>Mytilida</taxon>
        <taxon>Mytiloidea</taxon>
        <taxon>Mytilidae</taxon>
        <taxon>Mytilinae</taxon>
        <taxon>Mytilus</taxon>
    </lineage>
</organism>
<keyword evidence="3" id="KW-0175">Coiled coil</keyword>
<dbReference type="InterPro" id="IPR050392">
    <property type="entry name" value="Collagen/C1q_domain"/>
</dbReference>
<keyword evidence="6" id="KW-1185">Reference proteome</keyword>
<dbReference type="GO" id="GO:0005576">
    <property type="term" value="C:extracellular region"/>
    <property type="evidence" value="ECO:0007669"/>
    <property type="project" value="UniProtKB-SubCell"/>
</dbReference>
<dbReference type="Gene3D" id="2.60.120.40">
    <property type="match status" value="1"/>
</dbReference>
<evidence type="ECO:0000313" key="6">
    <source>
        <dbReference type="Proteomes" id="UP000683360"/>
    </source>
</evidence>
<feature type="coiled-coil region" evidence="3">
    <location>
        <begin position="36"/>
        <end position="77"/>
    </location>
</feature>